<feature type="compositionally biased region" description="Low complexity" evidence="2">
    <location>
        <begin position="388"/>
        <end position="399"/>
    </location>
</feature>
<keyword evidence="1" id="KW-0175">Coiled coil</keyword>
<feature type="region of interest" description="Disordered" evidence="2">
    <location>
        <begin position="157"/>
        <end position="186"/>
    </location>
</feature>
<feature type="coiled-coil region" evidence="1">
    <location>
        <begin position="230"/>
        <end position="267"/>
    </location>
</feature>
<dbReference type="EMBL" id="JANAWD010000611">
    <property type="protein sequence ID" value="KAJ3477278.1"/>
    <property type="molecule type" value="Genomic_DNA"/>
</dbReference>
<gene>
    <name evidence="3" type="ORF">NLI96_g10574</name>
</gene>
<evidence type="ECO:0000256" key="2">
    <source>
        <dbReference type="SAM" id="MobiDB-lite"/>
    </source>
</evidence>
<proteinExistence type="predicted"/>
<keyword evidence="4" id="KW-1185">Reference proteome</keyword>
<evidence type="ECO:0000313" key="3">
    <source>
        <dbReference type="EMBL" id="KAJ3477278.1"/>
    </source>
</evidence>
<evidence type="ECO:0000256" key="1">
    <source>
        <dbReference type="SAM" id="Coils"/>
    </source>
</evidence>
<protein>
    <submittedName>
        <fullName evidence="3">Uncharacterized protein</fullName>
    </submittedName>
</protein>
<sequence>MAITPVTTSAERDAILRLSDEGLRKYAMSVNIDHTLPREEIVDQIMIGMGGDQHAPPASPQVEREAIPTLPRSYGTTHRVPYSRQRNNPHADDQPEAGPSNVRQEAYDPSQPPFTQPAPLRPFNNANNSFALRQARFTDSSSDKGAPELNAPELNAHELNAPSSPKSVELSDSDEPVEGSDAGFDWHGPPPPVVMWPFPDDLDAPHYFKHTLDEVWGHRGFLVRLFEHTRQELNAALSEVLLAHQELEEVEAEALKLLANIEETTGLEIVAGIRRDIHRGVSVDPDMDARRKLHHELAKQKKRQMWEDARNKLRSSDYRRRGFGGPGGGDGRPGGGPGGPGGGHGRPGDGHGGPGGGNDGQGGGGGQGGGRGEVDDLEDMYAELDEIPAPSAQTAAAAPVQGVGVNENSNPEM</sequence>
<dbReference type="AlphaFoldDB" id="A0AAD5UTC6"/>
<feature type="compositionally biased region" description="Gly residues" evidence="2">
    <location>
        <begin position="323"/>
        <end position="371"/>
    </location>
</feature>
<name>A0AAD5UTC6_9APHY</name>
<dbReference type="Proteomes" id="UP001212997">
    <property type="component" value="Unassembled WGS sequence"/>
</dbReference>
<feature type="compositionally biased region" description="Basic and acidic residues" evidence="2">
    <location>
        <begin position="298"/>
        <end position="320"/>
    </location>
</feature>
<accession>A0AAD5UTC6</accession>
<feature type="region of interest" description="Disordered" evidence="2">
    <location>
        <begin position="298"/>
        <end position="413"/>
    </location>
</feature>
<organism evidence="3 4">
    <name type="scientific">Meripilus lineatus</name>
    <dbReference type="NCBI Taxonomy" id="2056292"/>
    <lineage>
        <taxon>Eukaryota</taxon>
        <taxon>Fungi</taxon>
        <taxon>Dikarya</taxon>
        <taxon>Basidiomycota</taxon>
        <taxon>Agaricomycotina</taxon>
        <taxon>Agaricomycetes</taxon>
        <taxon>Polyporales</taxon>
        <taxon>Meripilaceae</taxon>
        <taxon>Meripilus</taxon>
    </lineage>
</organism>
<reference evidence="3" key="1">
    <citation type="submission" date="2022-07" db="EMBL/GenBank/DDBJ databases">
        <title>Genome Sequence of Physisporinus lineatus.</title>
        <authorList>
            <person name="Buettner E."/>
        </authorList>
    </citation>
    <scope>NUCLEOTIDE SEQUENCE</scope>
    <source>
        <strain evidence="3">VT162</strain>
    </source>
</reference>
<comment type="caution">
    <text evidence="3">The sequence shown here is derived from an EMBL/GenBank/DDBJ whole genome shotgun (WGS) entry which is preliminary data.</text>
</comment>
<feature type="compositionally biased region" description="Pro residues" evidence="2">
    <location>
        <begin position="110"/>
        <end position="120"/>
    </location>
</feature>
<feature type="compositionally biased region" description="Acidic residues" evidence="2">
    <location>
        <begin position="375"/>
        <end position="386"/>
    </location>
</feature>
<evidence type="ECO:0000313" key="4">
    <source>
        <dbReference type="Proteomes" id="UP001212997"/>
    </source>
</evidence>
<feature type="region of interest" description="Disordered" evidence="2">
    <location>
        <begin position="67"/>
        <end position="125"/>
    </location>
</feature>